<feature type="region of interest" description="Disordered" evidence="2">
    <location>
        <begin position="935"/>
        <end position="959"/>
    </location>
</feature>
<evidence type="ECO:0000256" key="1">
    <source>
        <dbReference type="SAM" id="Coils"/>
    </source>
</evidence>
<feature type="compositionally biased region" description="Polar residues" evidence="2">
    <location>
        <begin position="990"/>
        <end position="1012"/>
    </location>
</feature>
<feature type="region of interest" description="Disordered" evidence="2">
    <location>
        <begin position="583"/>
        <end position="605"/>
    </location>
</feature>
<dbReference type="Proteomes" id="UP001057375">
    <property type="component" value="Unassembled WGS sequence"/>
</dbReference>
<evidence type="ECO:0000313" key="3">
    <source>
        <dbReference type="EMBL" id="GKT36537.1"/>
    </source>
</evidence>
<feature type="region of interest" description="Disordered" evidence="2">
    <location>
        <begin position="64"/>
        <end position="255"/>
    </location>
</feature>
<accession>A0ABQ5KVT8</accession>
<feature type="compositionally biased region" description="Basic and acidic residues" evidence="2">
    <location>
        <begin position="148"/>
        <end position="170"/>
    </location>
</feature>
<name>A0ABQ5KVT8_9EUKA</name>
<evidence type="ECO:0000313" key="4">
    <source>
        <dbReference type="Proteomes" id="UP001057375"/>
    </source>
</evidence>
<feature type="coiled-coil region" evidence="1">
    <location>
        <begin position="413"/>
        <end position="440"/>
    </location>
</feature>
<feature type="compositionally biased region" description="Polar residues" evidence="2">
    <location>
        <begin position="19"/>
        <end position="32"/>
    </location>
</feature>
<feature type="region of interest" description="Disordered" evidence="2">
    <location>
        <begin position="981"/>
        <end position="1066"/>
    </location>
</feature>
<protein>
    <submittedName>
        <fullName evidence="3">Uncharacterized protein</fullName>
    </submittedName>
</protein>
<organism evidence="3 4">
    <name type="scientific">Aduncisulcus paluster</name>
    <dbReference type="NCBI Taxonomy" id="2918883"/>
    <lineage>
        <taxon>Eukaryota</taxon>
        <taxon>Metamonada</taxon>
        <taxon>Carpediemonas-like organisms</taxon>
        <taxon>Aduncisulcus</taxon>
    </lineage>
</organism>
<keyword evidence="1" id="KW-0175">Coiled coil</keyword>
<feature type="region of interest" description="Disordered" evidence="2">
    <location>
        <begin position="278"/>
        <end position="308"/>
    </location>
</feature>
<feature type="region of interest" description="Disordered" evidence="2">
    <location>
        <begin position="671"/>
        <end position="766"/>
    </location>
</feature>
<feature type="compositionally biased region" description="Polar residues" evidence="2">
    <location>
        <begin position="679"/>
        <end position="705"/>
    </location>
</feature>
<feature type="compositionally biased region" description="Low complexity" evidence="2">
    <location>
        <begin position="1034"/>
        <end position="1049"/>
    </location>
</feature>
<feature type="compositionally biased region" description="Low complexity" evidence="2">
    <location>
        <begin position="279"/>
        <end position="307"/>
    </location>
</feature>
<feature type="region of interest" description="Disordered" evidence="2">
    <location>
        <begin position="543"/>
        <end position="564"/>
    </location>
</feature>
<feature type="region of interest" description="Disordered" evidence="2">
    <location>
        <begin position="832"/>
        <end position="888"/>
    </location>
</feature>
<evidence type="ECO:0000256" key="2">
    <source>
        <dbReference type="SAM" id="MobiDB-lite"/>
    </source>
</evidence>
<reference evidence="3" key="1">
    <citation type="submission" date="2022-03" db="EMBL/GenBank/DDBJ databases">
        <title>Draft genome sequence of Aduncisulcus paluster, a free-living microaerophilic Fornicata.</title>
        <authorList>
            <person name="Yuyama I."/>
            <person name="Kume K."/>
            <person name="Tamura T."/>
            <person name="Inagaki Y."/>
            <person name="Hashimoto T."/>
        </authorList>
    </citation>
    <scope>NUCLEOTIDE SEQUENCE</scope>
    <source>
        <strain evidence="3">NY0171</strain>
    </source>
</reference>
<feature type="compositionally biased region" description="Low complexity" evidence="2">
    <location>
        <begin position="944"/>
        <end position="956"/>
    </location>
</feature>
<comment type="caution">
    <text evidence="3">The sequence shown here is derived from an EMBL/GenBank/DDBJ whole genome shotgun (WGS) entry which is preliminary data.</text>
</comment>
<feature type="compositionally biased region" description="Basic and acidic residues" evidence="2">
    <location>
        <begin position="64"/>
        <end position="75"/>
    </location>
</feature>
<feature type="compositionally biased region" description="Low complexity" evidence="2">
    <location>
        <begin position="171"/>
        <end position="180"/>
    </location>
</feature>
<feature type="compositionally biased region" description="Low complexity" evidence="2">
    <location>
        <begin position="225"/>
        <end position="255"/>
    </location>
</feature>
<gene>
    <name evidence="3" type="ORF">ADUPG1_009486</name>
</gene>
<feature type="compositionally biased region" description="Low complexity" evidence="2">
    <location>
        <begin position="850"/>
        <end position="862"/>
    </location>
</feature>
<feature type="coiled-coil region" evidence="1">
    <location>
        <begin position="783"/>
        <end position="817"/>
    </location>
</feature>
<feature type="region of interest" description="Disordered" evidence="2">
    <location>
        <begin position="1114"/>
        <end position="1137"/>
    </location>
</feature>
<feature type="compositionally biased region" description="Basic and acidic residues" evidence="2">
    <location>
        <begin position="546"/>
        <end position="558"/>
    </location>
</feature>
<feature type="region of interest" description="Disordered" evidence="2">
    <location>
        <begin position="1"/>
        <end position="36"/>
    </location>
</feature>
<proteinExistence type="predicted"/>
<dbReference type="EMBL" id="BQXS01011248">
    <property type="protein sequence ID" value="GKT36537.1"/>
    <property type="molecule type" value="Genomic_DNA"/>
</dbReference>
<sequence length="1181" mass="131019">MSYSRDKLNPVNLPYGFHTPSSSQTRPISIMSNPGEFTHIPHPLSYVPASNSIESYQDGKIENEREVSAAPERSRAFSFSHASSDDDQTDITYKSYISTKYDAGKTTGDSEYYDHRKKSIQEENEERIQNLLGSHGDKSSTRQTLGHLPHDKPREYDSHPDIPDKVKESPPKSISSSSSPHGPPTDYDNITKESIPFPPVPEIPLTTDESIEDWGELSQPIKLFSSTKSTTSPKKYSQTSSSSTPHSPSYFHQPLSTSSYLPSSSSFLSTSLHQSPKFSTSLSSSSSSGYGSTSSSSVMSSSTTNSTVGPSTSAYGFGSYTPSSPFSHSTVMAEQSLLMQINGLRKENALLRHSHFTERDELIKRNKQLNSELFKLKSSGSRVEKQLSSRVKDLESQLQHVNHLQQRELSKIRKDHEALLERKEKTLSSERREREEMEARQRMSKGKCHSLLKQRASQCTIMRNLSNSCSECTALVSSLFTRLYSSAETLAHQLGELFSSGIGLALSSELSKWEKICSIVRDIEVKLRTSCDTTESKELLSAAKTSDSHQIDAGDKGSKYTAKSTSHLGQIRQNSLDIPSHISLDPSPAFEDSESTFQDDSTHEFHQHHLSSNTLRLIESLSLQLSSLCRDTSASSVMTSNNTLGFMLETCGCVSTRNVGMTAHKVTSVTLQKGKETDGSGSAHSSPTSQSNPRTPRASHSTIRPSNPFIDAAHTPMPKSLPHSDSSSASKRTRIPSVRDGRSQPHIQDIVGGHESASDVMHSTPSKSNIIRRQEFLTMSRSNSDLKRQLQQEKERVQALTEELRKKDKKARAELRRRIEEEVDSEHTLVHPALTRNMSGSLKHLNRQASSSPSISGPSTLSVHRDHLPSTSSSHPVPKIATNPADQSPVIQSDIHAPLLHEDENAVREDEQFGGIEHSDLLKGRWESKWEEIDDDKYTSGDQSAEAVSESSSSSSEADERAIITINALSRKQIHRNSLPIGSRPYLLKDSNTNVPEDTSITHDLSSQSIHTESIHTESIHTESPLPPKHPHSSHTSSSSSSSHPIPKIAPKHPHRGSSGDEEDGMTVVTLSDDESTVTQSGIQSTEEVSNKISHFAQADDRLDVVDEECRKMGDQRLHQSEPVDLSKETKRKEREIKLQEREREKKAKEEVLRSQIQHQKETMSDLQLYIDNISQNLEGF</sequence>
<keyword evidence="4" id="KW-1185">Reference proteome</keyword>